<organism evidence="2 3">
    <name type="scientific">Heligmosomoides polygyrus</name>
    <name type="common">Parasitic roundworm</name>
    <dbReference type="NCBI Taxonomy" id="6339"/>
    <lineage>
        <taxon>Eukaryota</taxon>
        <taxon>Metazoa</taxon>
        <taxon>Ecdysozoa</taxon>
        <taxon>Nematoda</taxon>
        <taxon>Chromadorea</taxon>
        <taxon>Rhabditida</taxon>
        <taxon>Rhabditina</taxon>
        <taxon>Rhabditomorpha</taxon>
        <taxon>Strongyloidea</taxon>
        <taxon>Heligmosomidae</taxon>
        <taxon>Heligmosomoides</taxon>
    </lineage>
</organism>
<reference evidence="1 2" key="1">
    <citation type="submission" date="2018-11" db="EMBL/GenBank/DDBJ databases">
        <authorList>
            <consortium name="Pathogen Informatics"/>
        </authorList>
    </citation>
    <scope>NUCLEOTIDE SEQUENCE [LARGE SCALE GENOMIC DNA]</scope>
</reference>
<proteinExistence type="predicted"/>
<evidence type="ECO:0000313" key="3">
    <source>
        <dbReference type="WBParaSite" id="HPBE_0002045001-mRNA-1"/>
    </source>
</evidence>
<dbReference type="WBParaSite" id="HPBE_0002045001-mRNA-1">
    <property type="protein sequence ID" value="HPBE_0002045001-mRNA-1"/>
    <property type="gene ID" value="HPBE_0002045001"/>
</dbReference>
<gene>
    <name evidence="1" type="ORF">HPBE_LOCUS20449</name>
</gene>
<sequence>MIHSMPSVAMHQNYRHWSAPDGSMERSMSLAAESAGLVVFLSLMFDPLDREGPVAVVWPLPSPRIAPHIQLSV</sequence>
<evidence type="ECO:0000313" key="1">
    <source>
        <dbReference type="EMBL" id="VDP20028.1"/>
    </source>
</evidence>
<accession>A0A3P8CGJ3</accession>
<protein>
    <submittedName>
        <fullName evidence="1 3">Uncharacterized protein</fullName>
    </submittedName>
</protein>
<name>A0A183GDV0_HELPZ</name>
<dbReference type="Proteomes" id="UP000050761">
    <property type="component" value="Unassembled WGS sequence"/>
</dbReference>
<reference evidence="3" key="2">
    <citation type="submission" date="2019-09" db="UniProtKB">
        <authorList>
            <consortium name="WormBaseParasite"/>
        </authorList>
    </citation>
    <scope>IDENTIFICATION</scope>
</reference>
<keyword evidence="2" id="KW-1185">Reference proteome</keyword>
<dbReference type="AlphaFoldDB" id="A0A183GDV0"/>
<dbReference type="EMBL" id="UZAH01032160">
    <property type="protein sequence ID" value="VDP20028.1"/>
    <property type="molecule type" value="Genomic_DNA"/>
</dbReference>
<accession>A0A183GDV0</accession>
<evidence type="ECO:0000313" key="2">
    <source>
        <dbReference type="Proteomes" id="UP000050761"/>
    </source>
</evidence>